<dbReference type="PANTHER" id="PTHR19346">
    <property type="entry name" value="SUGAR PHOSPHATE TRANSPORTER DOMAIN-CONTAINING PROTEIN"/>
    <property type="match status" value="1"/>
</dbReference>
<feature type="transmembrane region" description="Helical" evidence="1">
    <location>
        <begin position="95"/>
        <end position="116"/>
    </location>
</feature>
<reference evidence="2" key="1">
    <citation type="submission" date="2020-09" db="EMBL/GenBank/DDBJ databases">
        <authorList>
            <person name="Kikuchi T."/>
        </authorList>
    </citation>
    <scope>NUCLEOTIDE SEQUENCE</scope>
    <source>
        <strain evidence="2">SH1</strain>
    </source>
</reference>
<evidence type="ECO:0000256" key="1">
    <source>
        <dbReference type="SAM" id="Phobius"/>
    </source>
</evidence>
<dbReference type="Gene3D" id="1.10.3730.20">
    <property type="match status" value="1"/>
</dbReference>
<protein>
    <recommendedName>
        <fullName evidence="4">EamA domain-containing protein</fullName>
    </recommendedName>
</protein>
<comment type="caution">
    <text evidence="2">The sequence shown here is derived from an EMBL/GenBank/DDBJ whole genome shotgun (WGS) entry which is preliminary data.</text>
</comment>
<feature type="transmembrane region" description="Helical" evidence="1">
    <location>
        <begin position="42"/>
        <end position="64"/>
    </location>
</feature>
<evidence type="ECO:0000313" key="2">
    <source>
        <dbReference type="EMBL" id="CAD5226311.1"/>
    </source>
</evidence>
<name>A0A811LFH9_9BILA</name>
<dbReference type="OrthoDB" id="10062838at2759"/>
<feature type="transmembrane region" description="Helical" evidence="1">
    <location>
        <begin position="153"/>
        <end position="171"/>
    </location>
</feature>
<feature type="transmembrane region" description="Helical" evidence="1">
    <location>
        <begin position="301"/>
        <end position="322"/>
    </location>
</feature>
<feature type="transmembrane region" description="Helical" evidence="1">
    <location>
        <begin position="177"/>
        <end position="199"/>
    </location>
</feature>
<keyword evidence="1" id="KW-0472">Membrane</keyword>
<organism evidence="2 3">
    <name type="scientific">Bursaphelenchus okinawaensis</name>
    <dbReference type="NCBI Taxonomy" id="465554"/>
    <lineage>
        <taxon>Eukaryota</taxon>
        <taxon>Metazoa</taxon>
        <taxon>Ecdysozoa</taxon>
        <taxon>Nematoda</taxon>
        <taxon>Chromadorea</taxon>
        <taxon>Rhabditida</taxon>
        <taxon>Tylenchina</taxon>
        <taxon>Tylenchomorpha</taxon>
        <taxon>Aphelenchoidea</taxon>
        <taxon>Aphelenchoididae</taxon>
        <taxon>Bursaphelenchus</taxon>
    </lineage>
</organism>
<feature type="transmembrane region" description="Helical" evidence="1">
    <location>
        <begin position="246"/>
        <end position="263"/>
    </location>
</feature>
<accession>A0A811LFH9</accession>
<dbReference type="SUPFAM" id="SSF103481">
    <property type="entry name" value="Multidrug resistance efflux transporter EmrE"/>
    <property type="match status" value="1"/>
</dbReference>
<feature type="transmembrane region" description="Helical" evidence="1">
    <location>
        <begin position="211"/>
        <end position="234"/>
    </location>
</feature>
<dbReference type="EMBL" id="CAJFCW020000005">
    <property type="protein sequence ID" value="CAG9122010.1"/>
    <property type="molecule type" value="Genomic_DNA"/>
</dbReference>
<dbReference type="Proteomes" id="UP000614601">
    <property type="component" value="Unassembled WGS sequence"/>
</dbReference>
<dbReference type="PANTHER" id="PTHR19346:SF4">
    <property type="entry name" value="SUGAR PHOSPHATE TRANSPORTER DOMAIN-CONTAINING PROTEIN"/>
    <property type="match status" value="1"/>
</dbReference>
<dbReference type="AlphaFoldDB" id="A0A811LFH9"/>
<dbReference type="EMBL" id="CAJFDH010000005">
    <property type="protein sequence ID" value="CAD5226311.1"/>
    <property type="molecule type" value="Genomic_DNA"/>
</dbReference>
<keyword evidence="3" id="KW-1185">Reference proteome</keyword>
<proteinExistence type="predicted"/>
<dbReference type="InterPro" id="IPR037185">
    <property type="entry name" value="EmrE-like"/>
</dbReference>
<feature type="transmembrane region" description="Helical" evidence="1">
    <location>
        <begin position="122"/>
        <end position="146"/>
    </location>
</feature>
<feature type="transmembrane region" description="Helical" evidence="1">
    <location>
        <begin position="275"/>
        <end position="295"/>
    </location>
</feature>
<keyword evidence="1" id="KW-1133">Transmembrane helix</keyword>
<evidence type="ECO:0008006" key="4">
    <source>
        <dbReference type="Google" id="ProtNLM"/>
    </source>
</evidence>
<gene>
    <name evidence="2" type="ORF">BOKJ2_LOCUS12014</name>
</gene>
<dbReference type="Proteomes" id="UP000783686">
    <property type="component" value="Unassembled WGS sequence"/>
</dbReference>
<sequence>MTDSLLKTTILSIFAALSIAFCATFAGQFAQEALTIDETTFFASYFLTYLNTMFMLPLYPLFLLGRVFIFKEKAADVNRNAFKIWKNEKGKRYPMYYIAPVAVCVLYGWVAPNYIFAVALKFISVSAAVSIKSLNAALVFLLSVVWLKSAFSWFKGSGVLFSIAGVVIVSLNDEFTGSLTGVLFMLLCATIIAMYNVCVKKIFGDLNLGQVLFFLSSLGLTDVIVNTIPTFLMVYFDVERVVWSKIPWQPVICNLIMASLYNISVNFGIALLNPLVVSIGILVAIPVSAAVDILFHGLQAGVQVMIGGLLICIGFLLSTLPIDEWRKPKPHPINQDF</sequence>
<evidence type="ECO:0000313" key="3">
    <source>
        <dbReference type="Proteomes" id="UP000614601"/>
    </source>
</evidence>
<dbReference type="InterPro" id="IPR026505">
    <property type="entry name" value="Solute_c_fam_35_mem_F3/F4"/>
</dbReference>
<keyword evidence="1" id="KW-0812">Transmembrane</keyword>